<protein>
    <submittedName>
        <fullName evidence="2">Uncharacterized protein</fullName>
    </submittedName>
</protein>
<evidence type="ECO:0000313" key="2">
    <source>
        <dbReference type="EMBL" id="SFF68443.1"/>
    </source>
</evidence>
<gene>
    <name evidence="2" type="ORF">SAMN05216251_12452</name>
</gene>
<dbReference type="Proteomes" id="UP000199323">
    <property type="component" value="Unassembled WGS sequence"/>
</dbReference>
<proteinExistence type="predicted"/>
<dbReference type="AlphaFoldDB" id="A0A1I2KPJ3"/>
<evidence type="ECO:0000313" key="3">
    <source>
        <dbReference type="Proteomes" id="UP000199323"/>
    </source>
</evidence>
<feature type="region of interest" description="Disordered" evidence="1">
    <location>
        <begin position="1"/>
        <end position="27"/>
    </location>
</feature>
<name>A0A1I2KPJ3_9ACTN</name>
<organism evidence="2 3">
    <name type="scientific">Actinacidiphila alni</name>
    <dbReference type="NCBI Taxonomy" id="380248"/>
    <lineage>
        <taxon>Bacteria</taxon>
        <taxon>Bacillati</taxon>
        <taxon>Actinomycetota</taxon>
        <taxon>Actinomycetes</taxon>
        <taxon>Kitasatosporales</taxon>
        <taxon>Streptomycetaceae</taxon>
        <taxon>Actinacidiphila</taxon>
    </lineage>
</organism>
<keyword evidence="3" id="KW-1185">Reference proteome</keyword>
<feature type="region of interest" description="Disordered" evidence="1">
    <location>
        <begin position="43"/>
        <end position="73"/>
    </location>
</feature>
<accession>A0A1I2KPJ3</accession>
<dbReference type="EMBL" id="FONG01000024">
    <property type="protein sequence ID" value="SFF68443.1"/>
    <property type="molecule type" value="Genomic_DNA"/>
</dbReference>
<sequence length="73" mass="7487">MNAGMNQAMNHGMNHGMNRPGNHAAGMTGMQCVRSRGRIIGAVNGRGSTATARVSRGAARGHPVRGGFNGSVI</sequence>
<reference evidence="2 3" key="1">
    <citation type="submission" date="2016-10" db="EMBL/GenBank/DDBJ databases">
        <authorList>
            <person name="de Groot N.N."/>
        </authorList>
    </citation>
    <scope>NUCLEOTIDE SEQUENCE [LARGE SCALE GENOMIC DNA]</scope>
    <source>
        <strain evidence="2 3">CGMCC 4.3510</strain>
    </source>
</reference>
<evidence type="ECO:0000256" key="1">
    <source>
        <dbReference type="SAM" id="MobiDB-lite"/>
    </source>
</evidence>
<dbReference type="RefSeq" id="WP_143120673.1">
    <property type="nucleotide sequence ID" value="NZ_FONG01000024.1"/>
</dbReference>